<evidence type="ECO:0000256" key="4">
    <source>
        <dbReference type="HAMAP-Rule" id="MF_00745"/>
    </source>
</evidence>
<proteinExistence type="inferred from homology"/>
<feature type="binding site" evidence="4">
    <location>
        <position position="67"/>
    </location>
    <ligand>
        <name>Zn(2+)</name>
        <dbReference type="ChEBI" id="CHEBI:29105"/>
    </ligand>
</feature>
<accession>A0A7X0HX95</accession>
<dbReference type="GO" id="GO:0006950">
    <property type="term" value="P:response to stress"/>
    <property type="evidence" value="ECO:0007669"/>
    <property type="project" value="UniProtKB-ARBA"/>
</dbReference>
<comment type="similarity">
    <text evidence="4">Belongs to the SprT family.</text>
</comment>
<keyword evidence="3 4" id="KW-0862">Zinc</keyword>
<feature type="domain" description="SprT-like" evidence="5">
    <location>
        <begin position="4"/>
        <end position="151"/>
    </location>
</feature>
<sequence>MDNDELQRLVEEISNTFFEKPFRHQAIFNPRLRTTGGRYLLKSHNIEMNKKYLEQLGREELIGIIKHELCHYHLHLEGHGYKHGDQDFKWLLHKVGAPRYCSTLPETMEKRRIQRSLTYLCTECSQVYKRKRKLDTKKYVCGRCRGKLALAGE</sequence>
<dbReference type="HAMAP" id="MF_00745">
    <property type="entry name" value="SprT_like"/>
    <property type="match status" value="1"/>
</dbReference>
<protein>
    <recommendedName>
        <fullName evidence="4">Protein SprT-like</fullName>
    </recommendedName>
</protein>
<evidence type="ECO:0000259" key="5">
    <source>
        <dbReference type="SMART" id="SM00731"/>
    </source>
</evidence>
<dbReference type="InterPro" id="IPR023524">
    <property type="entry name" value="Uncharacterised_SprT-like"/>
</dbReference>
<keyword evidence="1 4" id="KW-0963">Cytoplasm</keyword>
<evidence type="ECO:0000256" key="1">
    <source>
        <dbReference type="ARBA" id="ARBA00022490"/>
    </source>
</evidence>
<dbReference type="InterPro" id="IPR006640">
    <property type="entry name" value="SprT-like_domain"/>
</dbReference>
<dbReference type="AlphaFoldDB" id="A0A7X0HX95"/>
<dbReference type="Pfam" id="PF10263">
    <property type="entry name" value="SprT-like"/>
    <property type="match status" value="1"/>
</dbReference>
<dbReference type="SMART" id="SM00731">
    <property type="entry name" value="SprT"/>
    <property type="match status" value="1"/>
</dbReference>
<gene>
    <name evidence="6" type="ORF">HNR53_004353</name>
</gene>
<keyword evidence="2 4" id="KW-0479">Metal-binding</keyword>
<evidence type="ECO:0000313" key="7">
    <source>
        <dbReference type="Proteomes" id="UP000531594"/>
    </source>
</evidence>
<evidence type="ECO:0000256" key="3">
    <source>
        <dbReference type="ARBA" id="ARBA00022833"/>
    </source>
</evidence>
<comment type="subcellular location">
    <subcellularLocation>
        <location evidence="4">Cytoplasm</location>
    </subcellularLocation>
</comment>
<dbReference type="Pfam" id="PF17283">
    <property type="entry name" value="Zn_ribbon_SprT"/>
    <property type="match status" value="1"/>
</dbReference>
<reference evidence="6 7" key="1">
    <citation type="submission" date="2020-08" db="EMBL/GenBank/DDBJ databases">
        <title>Genomic Encyclopedia of Type Strains, Phase IV (KMG-IV): sequencing the most valuable type-strain genomes for metagenomic binning, comparative biology and taxonomic classification.</title>
        <authorList>
            <person name="Goeker M."/>
        </authorList>
    </citation>
    <scope>NUCLEOTIDE SEQUENCE [LARGE SCALE GENOMIC DNA]</scope>
    <source>
        <strain evidence="6 7">DSM 5391</strain>
    </source>
</reference>
<feature type="active site" evidence="4">
    <location>
        <position position="68"/>
    </location>
</feature>
<organism evidence="6 7">
    <name type="scientific">Bacillus benzoevorans</name>
    <dbReference type="NCBI Taxonomy" id="1456"/>
    <lineage>
        <taxon>Bacteria</taxon>
        <taxon>Bacillati</taxon>
        <taxon>Bacillota</taxon>
        <taxon>Bacilli</taxon>
        <taxon>Bacillales</taxon>
        <taxon>Bacillaceae</taxon>
        <taxon>Bacillus</taxon>
    </lineage>
</organism>
<dbReference type="InterPro" id="IPR035240">
    <property type="entry name" value="SprT_Zn_ribbon"/>
</dbReference>
<keyword evidence="7" id="KW-1185">Reference proteome</keyword>
<dbReference type="RefSeq" id="WP_184529822.1">
    <property type="nucleotide sequence ID" value="NZ_JACHGK010000026.1"/>
</dbReference>
<name>A0A7X0HX95_9BACI</name>
<dbReference type="GO" id="GO:0008270">
    <property type="term" value="F:zinc ion binding"/>
    <property type="evidence" value="ECO:0007669"/>
    <property type="project" value="UniProtKB-UniRule"/>
</dbReference>
<evidence type="ECO:0000256" key="2">
    <source>
        <dbReference type="ARBA" id="ARBA00022723"/>
    </source>
</evidence>
<dbReference type="NCBIfam" id="NF003339">
    <property type="entry name" value="PRK04351.1"/>
    <property type="match status" value="1"/>
</dbReference>
<feature type="binding site" evidence="4">
    <location>
        <position position="71"/>
    </location>
    <ligand>
        <name>Zn(2+)</name>
        <dbReference type="ChEBI" id="CHEBI:29105"/>
    </ligand>
</feature>
<dbReference type="Proteomes" id="UP000531594">
    <property type="component" value="Unassembled WGS sequence"/>
</dbReference>
<dbReference type="EMBL" id="JACHGK010000026">
    <property type="protein sequence ID" value="MBB6447662.1"/>
    <property type="molecule type" value="Genomic_DNA"/>
</dbReference>
<dbReference type="GO" id="GO:0005737">
    <property type="term" value="C:cytoplasm"/>
    <property type="evidence" value="ECO:0007669"/>
    <property type="project" value="UniProtKB-SubCell"/>
</dbReference>
<evidence type="ECO:0000313" key="6">
    <source>
        <dbReference type="EMBL" id="MBB6447662.1"/>
    </source>
</evidence>
<comment type="caution">
    <text evidence="6">The sequence shown here is derived from an EMBL/GenBank/DDBJ whole genome shotgun (WGS) entry which is preliminary data.</text>
</comment>
<comment type="cofactor">
    <cofactor evidence="4">
        <name>Zn(2+)</name>
        <dbReference type="ChEBI" id="CHEBI:29105"/>
    </cofactor>
    <text evidence="4">Binds 1 zinc ion.</text>
</comment>